<organism evidence="7 8">
    <name type="scientific">Pannonibacter tanglangensis</name>
    <dbReference type="NCBI Taxonomy" id="2750084"/>
    <lineage>
        <taxon>Bacteria</taxon>
        <taxon>Pseudomonadati</taxon>
        <taxon>Pseudomonadota</taxon>
        <taxon>Alphaproteobacteria</taxon>
        <taxon>Hyphomicrobiales</taxon>
        <taxon>Stappiaceae</taxon>
        <taxon>Pannonibacter</taxon>
    </lineage>
</organism>
<evidence type="ECO:0000313" key="8">
    <source>
        <dbReference type="Proteomes" id="UP000541347"/>
    </source>
</evidence>
<evidence type="ECO:0000256" key="2">
    <source>
        <dbReference type="ARBA" id="ARBA00023125"/>
    </source>
</evidence>
<proteinExistence type="predicted"/>
<evidence type="ECO:0000256" key="4">
    <source>
        <dbReference type="PROSITE-ProRule" id="PRU00335"/>
    </source>
</evidence>
<reference evidence="7 8" key="1">
    <citation type="submission" date="2020-01" db="EMBL/GenBank/DDBJ databases">
        <authorList>
            <person name="Peng S.Y."/>
            <person name="Li J."/>
            <person name="Wang M."/>
            <person name="Wang L."/>
            <person name="Wang C.Q."/>
            <person name="Wang J.R."/>
        </authorList>
    </citation>
    <scope>NUCLEOTIDE SEQUENCE [LARGE SCALE GENOMIC DNA]</scope>
    <source>
        <strain evidence="7 8">XCT-34</strain>
    </source>
</reference>
<dbReference type="Proteomes" id="UP000541347">
    <property type="component" value="Unassembled WGS sequence"/>
</dbReference>
<dbReference type="PRINTS" id="PR00455">
    <property type="entry name" value="HTHTETR"/>
</dbReference>
<evidence type="ECO:0000313" key="7">
    <source>
        <dbReference type="EMBL" id="NBN62596.1"/>
    </source>
</evidence>
<evidence type="ECO:0000256" key="3">
    <source>
        <dbReference type="ARBA" id="ARBA00023163"/>
    </source>
</evidence>
<dbReference type="PANTHER" id="PTHR47506">
    <property type="entry name" value="TRANSCRIPTIONAL REGULATORY PROTEIN"/>
    <property type="match status" value="1"/>
</dbReference>
<name>A0ABW9ZDM9_9HYPH</name>
<dbReference type="InterPro" id="IPR036271">
    <property type="entry name" value="Tet_transcr_reg_TetR-rel_C_sf"/>
</dbReference>
<evidence type="ECO:0000256" key="1">
    <source>
        <dbReference type="ARBA" id="ARBA00023015"/>
    </source>
</evidence>
<comment type="caution">
    <text evidence="7">The sequence shown here is derived from an EMBL/GenBank/DDBJ whole genome shotgun (WGS) entry which is preliminary data.</text>
</comment>
<dbReference type="SUPFAM" id="SSF46689">
    <property type="entry name" value="Homeodomain-like"/>
    <property type="match status" value="1"/>
</dbReference>
<dbReference type="PANTHER" id="PTHR47506:SF1">
    <property type="entry name" value="HTH-TYPE TRANSCRIPTIONAL REGULATOR YJDC"/>
    <property type="match status" value="1"/>
</dbReference>
<keyword evidence="2 4" id="KW-0238">DNA-binding</keyword>
<evidence type="ECO:0000259" key="6">
    <source>
        <dbReference type="PROSITE" id="PS50977"/>
    </source>
</evidence>
<feature type="compositionally biased region" description="Low complexity" evidence="5">
    <location>
        <begin position="8"/>
        <end position="20"/>
    </location>
</feature>
<keyword evidence="3" id="KW-0804">Transcription</keyword>
<dbReference type="InterPro" id="IPR009057">
    <property type="entry name" value="Homeodomain-like_sf"/>
</dbReference>
<keyword evidence="8" id="KW-1185">Reference proteome</keyword>
<protein>
    <submittedName>
        <fullName evidence="7">TetR family transcriptional regulator</fullName>
    </submittedName>
</protein>
<dbReference type="Pfam" id="PF00440">
    <property type="entry name" value="TetR_N"/>
    <property type="match status" value="1"/>
</dbReference>
<dbReference type="EMBL" id="JAABLP010000001">
    <property type="protein sequence ID" value="NBN62596.1"/>
    <property type="molecule type" value="Genomic_DNA"/>
</dbReference>
<feature type="region of interest" description="Disordered" evidence="5">
    <location>
        <begin position="1"/>
        <end position="20"/>
    </location>
</feature>
<dbReference type="Gene3D" id="1.10.357.10">
    <property type="entry name" value="Tetracycline Repressor, domain 2"/>
    <property type="match status" value="1"/>
</dbReference>
<dbReference type="PROSITE" id="PS50977">
    <property type="entry name" value="HTH_TETR_2"/>
    <property type="match status" value="1"/>
</dbReference>
<dbReference type="InterPro" id="IPR001647">
    <property type="entry name" value="HTH_TetR"/>
</dbReference>
<keyword evidence="1" id="KW-0805">Transcription regulation</keyword>
<evidence type="ECO:0000256" key="5">
    <source>
        <dbReference type="SAM" id="MobiDB-lite"/>
    </source>
</evidence>
<gene>
    <name evidence="7" type="ORF">GWI71_02785</name>
</gene>
<feature type="domain" description="HTH tetR-type" evidence="6">
    <location>
        <begin position="22"/>
        <end position="82"/>
    </location>
</feature>
<dbReference type="SUPFAM" id="SSF48498">
    <property type="entry name" value="Tetracyclin repressor-like, C-terminal domain"/>
    <property type="match status" value="1"/>
</dbReference>
<dbReference type="RefSeq" id="WP_161673674.1">
    <property type="nucleotide sequence ID" value="NZ_JAABLP010000001.1"/>
</dbReference>
<feature type="DNA-binding region" description="H-T-H motif" evidence="4">
    <location>
        <begin position="45"/>
        <end position="64"/>
    </location>
</feature>
<sequence length="204" mass="20925">MTPRADTARSAGAQAGPGRPRAYDEAEVLMAALEVFRRQGFEATSLDDLTGAMGISRSSLYAAFGSKQDVLLAALRTYSAKALAALRDIAAADRAGAVPAMLTALANPSGGPHGCLLVNCITELAPQNEEVADLGRRHLEAIERMVADSLGPDGSPAALDRARALTALAIGTLTLRKSGLPAGQIEAALVQGIAALVPPSPRSS</sequence>
<accession>A0ABW9ZDM9</accession>